<proteinExistence type="predicted"/>
<reference evidence="1 2" key="1">
    <citation type="submission" date="2024-02" db="EMBL/GenBank/DDBJ databases">
        <authorList>
            <person name="Chen Y."/>
            <person name="Shah S."/>
            <person name="Dougan E. K."/>
            <person name="Thang M."/>
            <person name="Chan C."/>
        </authorList>
    </citation>
    <scope>NUCLEOTIDE SEQUENCE [LARGE SCALE GENOMIC DNA]</scope>
</reference>
<gene>
    <name evidence="1" type="ORF">CCMP2556_LOCUS32134</name>
</gene>
<comment type="caution">
    <text evidence="1">The sequence shown here is derived from an EMBL/GenBank/DDBJ whole genome shotgun (WGS) entry which is preliminary data.</text>
</comment>
<protein>
    <submittedName>
        <fullName evidence="1">Uncharacterized protein</fullName>
    </submittedName>
</protein>
<dbReference type="Proteomes" id="UP001642484">
    <property type="component" value="Unassembled WGS sequence"/>
</dbReference>
<evidence type="ECO:0000313" key="1">
    <source>
        <dbReference type="EMBL" id="CAK9065341.1"/>
    </source>
</evidence>
<keyword evidence="2" id="KW-1185">Reference proteome</keyword>
<sequence length="68" mass="7551">VYDVAPETCAKGSVVFLLHLQEADPLRAARHGATSAKKQEPHCAGWSQGLTGLNMRSRVHHLISRIWF</sequence>
<feature type="non-terminal residue" evidence="1">
    <location>
        <position position="1"/>
    </location>
</feature>
<evidence type="ECO:0000313" key="2">
    <source>
        <dbReference type="Proteomes" id="UP001642484"/>
    </source>
</evidence>
<accession>A0ABP0NNZ9</accession>
<organism evidence="1 2">
    <name type="scientific">Durusdinium trenchii</name>
    <dbReference type="NCBI Taxonomy" id="1381693"/>
    <lineage>
        <taxon>Eukaryota</taxon>
        <taxon>Sar</taxon>
        <taxon>Alveolata</taxon>
        <taxon>Dinophyceae</taxon>
        <taxon>Suessiales</taxon>
        <taxon>Symbiodiniaceae</taxon>
        <taxon>Durusdinium</taxon>
    </lineage>
</organism>
<name>A0ABP0NNZ9_9DINO</name>
<dbReference type="EMBL" id="CAXAMN010021999">
    <property type="protein sequence ID" value="CAK9065341.1"/>
    <property type="molecule type" value="Genomic_DNA"/>
</dbReference>